<keyword evidence="1" id="KW-0472">Membrane</keyword>
<dbReference type="Proteomes" id="UP000038045">
    <property type="component" value="Unplaced"/>
</dbReference>
<reference evidence="3" key="1">
    <citation type="submission" date="2017-02" db="UniProtKB">
        <authorList>
            <consortium name="WormBaseParasite"/>
        </authorList>
    </citation>
    <scope>IDENTIFICATION</scope>
</reference>
<evidence type="ECO:0000313" key="2">
    <source>
        <dbReference type="Proteomes" id="UP000038045"/>
    </source>
</evidence>
<keyword evidence="1" id="KW-1133">Transmembrane helix</keyword>
<accession>A0A0N4Z0Q2</accession>
<sequence length="1329" mass="154078">MIVLLFLLLTTSTATVVKIFDSEKIILDAPCTNYYGLFFIDNSQTGHSNLNTDIAIVDNFFDYSSSLRYTSSVTVTSQSISSVTNNFAVVSPNDFASLNMQINQVLSQQSSGSSVSFLNLAIQALQLDFTVSSQYSQNPIIIIIISSQVEDITNTAAVLSNLKTKSANTVKVLAIVMDQQYTSIASELVGGPQYVYAFNMNDQNKFVNTNNWILQQGCGSKNVPTISTTSVPTTQLCNAYVNIVIDATSDGQTSDQYRKQVNLVENYILTMWSDFSKLSTMIMYNETAIAYKAYNTYETIGDIKNFIGEYGQSTSQSTLLYGATYILDTQPPFTTYKNVMSTFVFLANINTMELLQAEGYARDLSASGRLSFITMGSNINSNTLSSLNPTNPIDVLDHITFINVPILTVNVTGYVSNLRGFDMVLSKHNKTYLNQYYGINIENKSFFTKDRLSNCGLLYCNVGLYLLHDTVYPIDIVKRKITDFKGAFYLKFMTNEMELIFNKFYIYGERYPLIICPYKRWVSIYSGVVFQPYDENGIVNENFYDTYIILPAYQRKINLTRFVCGDIIYADKTKLRIIYKFAKIDYHYTQIFLTSTISENLVCSENDKPSMYYHFAYNKDDRNMRYIGKNETRYEPIYYGELIYMYNKNNEKLKILQEEMSIVDRNTTITIEPKCINRLGNLPGTLNLYVDEKLVKFDKLSQIKRTGYLYITNEMLNKVYNIKCKIDIEQIDKSSTVSVYGSITNEHYDKIKKIDVLRHIIFINIKILTINISTIPPSLYGFFIKSYNNDKSIEKQYFVQNFKNDVYFHKENYSSCQLFHCEVGLYLLHNGTDAKKIEDDRITNFYGVFYIKLVTSDMMFVFHKFTIKGNKFPLIVCPYIRWVLDKAGLIFKPYEKSGIVYKNFYDRYIILPAYQRDINSPYFICGDIIYVDETKLRIIYKFIISNDEYMKIGVINLKNNVLVCNFNDKPSMYHHFVYDKYEKNMRYIMSNKINNELLYYGEIIYMYQADSKELNRLQKENAITDGKIFNQIDPTCAYELGSLPGTVNLYINNKLVKFNNTFNKSVNRNGIMYITPDMLNTQYHFECRIDLNDANKYPSITKYYNKTVKISFVKYDYDGNRETINNLTFRKNHFTNYAEYKCLIEKKREQDTNELISNVNNLTVLFLPQLDNNKEKWKTFNDVLIVCQRKFLDVGYLKNIKVYIDGNEFYELKMNKSLFKITESSIQFMHEKVRDISKKLKEAQTICYYKSTVGIEFKIVKDGKVLQEVIATKSANTNHNQNVLLTIEIIIFGIMLLILTLLILMLKKKHKKIKCERCELSSSITYSHS</sequence>
<protein>
    <submittedName>
        <fullName evidence="3">VWFA domain-containing protein</fullName>
    </submittedName>
</protein>
<name>A0A0N4Z0Q2_PARTI</name>
<keyword evidence="1" id="KW-0812">Transmembrane</keyword>
<organism evidence="2 3">
    <name type="scientific">Parastrongyloides trichosuri</name>
    <name type="common">Possum-specific nematode worm</name>
    <dbReference type="NCBI Taxonomy" id="131310"/>
    <lineage>
        <taxon>Eukaryota</taxon>
        <taxon>Metazoa</taxon>
        <taxon>Ecdysozoa</taxon>
        <taxon>Nematoda</taxon>
        <taxon>Chromadorea</taxon>
        <taxon>Rhabditida</taxon>
        <taxon>Tylenchina</taxon>
        <taxon>Panagrolaimomorpha</taxon>
        <taxon>Strongyloidoidea</taxon>
        <taxon>Strongyloididae</taxon>
        <taxon>Parastrongyloides</taxon>
    </lineage>
</organism>
<proteinExistence type="predicted"/>
<dbReference type="WBParaSite" id="PTRK_0000028200.1">
    <property type="protein sequence ID" value="PTRK_0000028200.1"/>
    <property type="gene ID" value="PTRK_0000028200"/>
</dbReference>
<evidence type="ECO:0000313" key="3">
    <source>
        <dbReference type="WBParaSite" id="PTRK_0000028200.1"/>
    </source>
</evidence>
<feature type="transmembrane region" description="Helical" evidence="1">
    <location>
        <begin position="1283"/>
        <end position="1304"/>
    </location>
</feature>
<keyword evidence="2" id="KW-1185">Reference proteome</keyword>
<evidence type="ECO:0000256" key="1">
    <source>
        <dbReference type="SAM" id="Phobius"/>
    </source>
</evidence>